<name>A0A7R7DS70_9ACTN</name>
<evidence type="ECO:0000256" key="1">
    <source>
        <dbReference type="ARBA" id="ARBA00010641"/>
    </source>
</evidence>
<dbReference type="KEGG" id="atl:Athai_43980"/>
<comment type="similarity">
    <text evidence="1">Belongs to the sigma-70 factor family. ECF subfamily.</text>
</comment>
<dbReference type="Proteomes" id="UP000611640">
    <property type="component" value="Chromosome"/>
</dbReference>
<dbReference type="InterPro" id="IPR036388">
    <property type="entry name" value="WH-like_DNA-bd_sf"/>
</dbReference>
<keyword evidence="2" id="KW-0805">Transcription regulation</keyword>
<organism evidence="7 8">
    <name type="scientific">Actinocatenispora thailandica</name>
    <dbReference type="NCBI Taxonomy" id="227318"/>
    <lineage>
        <taxon>Bacteria</taxon>
        <taxon>Bacillati</taxon>
        <taxon>Actinomycetota</taxon>
        <taxon>Actinomycetes</taxon>
        <taxon>Micromonosporales</taxon>
        <taxon>Micromonosporaceae</taxon>
        <taxon>Actinocatenispora</taxon>
    </lineage>
</organism>
<dbReference type="AlphaFoldDB" id="A0A7R7DS70"/>
<gene>
    <name evidence="7" type="primary">rpoE_15</name>
    <name evidence="7" type="ORF">Athai_43980</name>
</gene>
<feature type="domain" description="RNA polymerase sigma-70 region 2" evidence="5">
    <location>
        <begin position="21"/>
        <end position="88"/>
    </location>
</feature>
<dbReference type="GO" id="GO:0000428">
    <property type="term" value="C:DNA-directed RNA polymerase complex"/>
    <property type="evidence" value="ECO:0007669"/>
    <property type="project" value="UniProtKB-KW"/>
</dbReference>
<evidence type="ECO:0000256" key="3">
    <source>
        <dbReference type="ARBA" id="ARBA00023082"/>
    </source>
</evidence>
<keyword evidence="4" id="KW-0804">Transcription</keyword>
<dbReference type="Gene3D" id="1.10.1740.10">
    <property type="match status" value="1"/>
</dbReference>
<evidence type="ECO:0000313" key="8">
    <source>
        <dbReference type="Proteomes" id="UP000611640"/>
    </source>
</evidence>
<protein>
    <submittedName>
        <fullName evidence="7">DNA-directed RNA polymerase sigma-70 factor</fullName>
    </submittedName>
</protein>
<proteinExistence type="inferred from homology"/>
<dbReference type="PANTHER" id="PTHR43133">
    <property type="entry name" value="RNA POLYMERASE ECF-TYPE SIGMA FACTO"/>
    <property type="match status" value="1"/>
</dbReference>
<keyword evidence="8" id="KW-1185">Reference proteome</keyword>
<dbReference type="InterPro" id="IPR014284">
    <property type="entry name" value="RNA_pol_sigma-70_dom"/>
</dbReference>
<keyword evidence="3" id="KW-0731">Sigma factor</keyword>
<evidence type="ECO:0000256" key="2">
    <source>
        <dbReference type="ARBA" id="ARBA00023015"/>
    </source>
</evidence>
<feature type="domain" description="RNA polymerase sigma factor 70 region 4 type 2" evidence="6">
    <location>
        <begin position="121"/>
        <end position="172"/>
    </location>
</feature>
<dbReference type="SUPFAM" id="SSF88659">
    <property type="entry name" value="Sigma3 and sigma4 domains of RNA polymerase sigma factors"/>
    <property type="match status" value="1"/>
</dbReference>
<dbReference type="InterPro" id="IPR013249">
    <property type="entry name" value="RNA_pol_sigma70_r4_t2"/>
</dbReference>
<evidence type="ECO:0000256" key="4">
    <source>
        <dbReference type="ARBA" id="ARBA00023163"/>
    </source>
</evidence>
<sequence>MSEPAAERTDAELVSADFAALFDRHAVALHRYLARRAGTGLADDLLAQTFLIAYERRGAYDRTRPDARPWLYGIAGNLLRRRSRDEVRQYQAWARTGVDPVAADHAGRVADAVDAQVAAGRLAGALAALAYPDREVLLLVAWGELSYPEVAAALDIPIGTVRSRLHRARARIRAAAPTSRGD</sequence>
<reference evidence="7 8" key="1">
    <citation type="submission" date="2020-08" db="EMBL/GenBank/DDBJ databases">
        <title>Whole genome shotgun sequence of Actinocatenispora thailandica NBRC 105041.</title>
        <authorList>
            <person name="Komaki H."/>
            <person name="Tamura T."/>
        </authorList>
    </citation>
    <scope>NUCLEOTIDE SEQUENCE [LARGE SCALE GENOMIC DNA]</scope>
    <source>
        <strain evidence="7 8">NBRC 105041</strain>
    </source>
</reference>
<dbReference type="EMBL" id="AP023355">
    <property type="protein sequence ID" value="BCJ36895.1"/>
    <property type="molecule type" value="Genomic_DNA"/>
</dbReference>
<dbReference type="SUPFAM" id="SSF88946">
    <property type="entry name" value="Sigma2 domain of RNA polymerase sigma factors"/>
    <property type="match status" value="1"/>
</dbReference>
<dbReference type="InterPro" id="IPR007627">
    <property type="entry name" value="RNA_pol_sigma70_r2"/>
</dbReference>
<dbReference type="Gene3D" id="1.10.10.10">
    <property type="entry name" value="Winged helix-like DNA-binding domain superfamily/Winged helix DNA-binding domain"/>
    <property type="match status" value="1"/>
</dbReference>
<dbReference type="InterPro" id="IPR013324">
    <property type="entry name" value="RNA_pol_sigma_r3/r4-like"/>
</dbReference>
<evidence type="ECO:0000259" key="6">
    <source>
        <dbReference type="Pfam" id="PF08281"/>
    </source>
</evidence>
<evidence type="ECO:0000259" key="5">
    <source>
        <dbReference type="Pfam" id="PF04542"/>
    </source>
</evidence>
<dbReference type="NCBIfam" id="TIGR02937">
    <property type="entry name" value="sigma70-ECF"/>
    <property type="match status" value="1"/>
</dbReference>
<dbReference type="Pfam" id="PF04542">
    <property type="entry name" value="Sigma70_r2"/>
    <property type="match status" value="1"/>
</dbReference>
<evidence type="ECO:0000313" key="7">
    <source>
        <dbReference type="EMBL" id="BCJ36895.1"/>
    </source>
</evidence>
<dbReference type="GO" id="GO:0006352">
    <property type="term" value="P:DNA-templated transcription initiation"/>
    <property type="evidence" value="ECO:0007669"/>
    <property type="project" value="InterPro"/>
</dbReference>
<dbReference type="PANTHER" id="PTHR43133:SF25">
    <property type="entry name" value="RNA POLYMERASE SIGMA FACTOR RFAY-RELATED"/>
    <property type="match status" value="1"/>
</dbReference>
<accession>A0A7R7DS70</accession>
<dbReference type="InterPro" id="IPR039425">
    <property type="entry name" value="RNA_pol_sigma-70-like"/>
</dbReference>
<dbReference type="InterPro" id="IPR013325">
    <property type="entry name" value="RNA_pol_sigma_r2"/>
</dbReference>
<dbReference type="GO" id="GO:0016987">
    <property type="term" value="F:sigma factor activity"/>
    <property type="evidence" value="ECO:0007669"/>
    <property type="project" value="UniProtKB-KW"/>
</dbReference>
<keyword evidence="7" id="KW-0240">DNA-directed RNA polymerase</keyword>
<dbReference type="GO" id="GO:0003677">
    <property type="term" value="F:DNA binding"/>
    <property type="evidence" value="ECO:0007669"/>
    <property type="project" value="InterPro"/>
</dbReference>
<dbReference type="Pfam" id="PF08281">
    <property type="entry name" value="Sigma70_r4_2"/>
    <property type="match status" value="1"/>
</dbReference>